<dbReference type="InterPro" id="IPR012902">
    <property type="entry name" value="N_methyl_site"/>
</dbReference>
<keyword evidence="1" id="KW-0472">Membrane</keyword>
<feature type="transmembrane region" description="Helical" evidence="1">
    <location>
        <begin position="20"/>
        <end position="40"/>
    </location>
</feature>
<evidence type="ECO:0000313" key="3">
    <source>
        <dbReference type="Proteomes" id="UP000016567"/>
    </source>
</evidence>
<dbReference type="GO" id="GO:0043683">
    <property type="term" value="P:type IV pilus assembly"/>
    <property type="evidence" value="ECO:0007669"/>
    <property type="project" value="InterPro"/>
</dbReference>
<comment type="caution">
    <text evidence="2">The sequence shown here is derived from an EMBL/GenBank/DDBJ whole genome shotgun (WGS) entry which is preliminary data.</text>
</comment>
<dbReference type="AlphaFoldDB" id="U3CAP7"/>
<dbReference type="EMBL" id="BATL01000025">
    <property type="protein sequence ID" value="GAD75463.1"/>
    <property type="molecule type" value="Genomic_DNA"/>
</dbReference>
<sequence>MIRINECNVYNKRRHGMTLIELLMVLAIIALISVIAYPSYQERILRAHRIVALSDLARIQLSLETTYNNGYQWSHLVSAEGCLICESDPDRFAFSIVSSASVAYTITATAKSALNQDKDPCFPEGNSVLILTSTNHQSPSTCWK</sequence>
<dbReference type="Pfam" id="PF07963">
    <property type="entry name" value="N_methyl"/>
    <property type="match status" value="1"/>
</dbReference>
<proteinExistence type="predicted"/>
<dbReference type="InterPro" id="IPR031982">
    <property type="entry name" value="PilE-like"/>
</dbReference>
<dbReference type="RefSeq" id="WP_021709222.1">
    <property type="nucleotide sequence ID" value="NZ_BAOB01000004.1"/>
</dbReference>
<accession>U3CAP7</accession>
<protein>
    <recommendedName>
        <fullName evidence="4">Prepilin-type N-terminal cleavage/methylation domain-containing protein</fullName>
    </recommendedName>
</protein>
<evidence type="ECO:0000256" key="1">
    <source>
        <dbReference type="SAM" id="Phobius"/>
    </source>
</evidence>
<gene>
    <name evidence="2" type="ORF">VAZ01S_025_00580</name>
</gene>
<reference evidence="2 3" key="1">
    <citation type="submission" date="2013-09" db="EMBL/GenBank/DDBJ databases">
        <title>Whole genome shotgun sequence of Vibrio azureus NBRC 104587.</title>
        <authorList>
            <person name="Isaki S."/>
            <person name="Hosoyama A."/>
            <person name="Numata M."/>
            <person name="Hashimoto M."/>
            <person name="Hosoyama Y."/>
            <person name="Tsuchikane K."/>
            <person name="Noguchi M."/>
            <person name="Hirakata S."/>
            <person name="Ichikawa N."/>
            <person name="Ohji S."/>
            <person name="Yamazoe A."/>
            <person name="Fujita N."/>
        </authorList>
    </citation>
    <scope>NUCLEOTIDE SEQUENCE [LARGE SCALE GENOMIC DNA]</scope>
    <source>
        <strain evidence="2 3">NBRC 104587</strain>
    </source>
</reference>
<dbReference type="SUPFAM" id="SSF54523">
    <property type="entry name" value="Pili subunits"/>
    <property type="match status" value="1"/>
</dbReference>
<keyword evidence="1" id="KW-0812">Transmembrane</keyword>
<evidence type="ECO:0000313" key="2">
    <source>
        <dbReference type="EMBL" id="GAD75463.1"/>
    </source>
</evidence>
<organism evidence="2 3">
    <name type="scientific">Vibrio azureus NBRC 104587</name>
    <dbReference type="NCBI Taxonomy" id="1219077"/>
    <lineage>
        <taxon>Bacteria</taxon>
        <taxon>Pseudomonadati</taxon>
        <taxon>Pseudomonadota</taxon>
        <taxon>Gammaproteobacteria</taxon>
        <taxon>Vibrionales</taxon>
        <taxon>Vibrionaceae</taxon>
        <taxon>Vibrio</taxon>
    </lineage>
</organism>
<dbReference type="OrthoDB" id="5906095at2"/>
<name>U3CAP7_9VIBR</name>
<keyword evidence="1" id="KW-1133">Transmembrane helix</keyword>
<dbReference type="InterPro" id="IPR045584">
    <property type="entry name" value="Pilin-like"/>
</dbReference>
<dbReference type="STRING" id="1219077.VAZ01S_025_00580"/>
<dbReference type="Proteomes" id="UP000016567">
    <property type="component" value="Unassembled WGS sequence"/>
</dbReference>
<keyword evidence="3" id="KW-1185">Reference proteome</keyword>
<dbReference type="NCBIfam" id="TIGR02532">
    <property type="entry name" value="IV_pilin_GFxxxE"/>
    <property type="match status" value="1"/>
</dbReference>
<dbReference type="Gene3D" id="3.30.700.10">
    <property type="entry name" value="Glycoprotein, Type 4 Pilin"/>
    <property type="match status" value="1"/>
</dbReference>
<dbReference type="eggNOG" id="COG4968">
    <property type="taxonomic scope" value="Bacteria"/>
</dbReference>
<dbReference type="PROSITE" id="PS00409">
    <property type="entry name" value="PROKAR_NTER_METHYL"/>
    <property type="match status" value="1"/>
</dbReference>
<evidence type="ECO:0008006" key="4">
    <source>
        <dbReference type="Google" id="ProtNLM"/>
    </source>
</evidence>
<dbReference type="Pfam" id="PF16732">
    <property type="entry name" value="ComP_DUS"/>
    <property type="match status" value="1"/>
</dbReference>